<keyword evidence="5" id="KW-1185">Reference proteome</keyword>
<dbReference type="Pfam" id="PF13359">
    <property type="entry name" value="DDE_Tnp_4"/>
    <property type="match status" value="1"/>
</dbReference>
<proteinExistence type="predicted"/>
<sequence>MIEAYGMINRSRYLCKRMPVSRAADNMDFWLNKLDEKRFTQDFRVTRFQFIQIVNLIPDHTIFSNMYNVPQTPSWCQLMVALYRFGCDGNGASIGKLARHFRCAEGTVELFTDRWIIALVALVDQVVTWPDADECAEISARIEDVSGFRQCIGLVDGTLFPFTEKPERDGADYSSQKACYWLAGLVVCDDHESIRYLYTGWAGCAHDARLMANCELQLCQVEMFHGDQYLLVDSGFAPDRNCSCI</sequence>
<dbReference type="GO" id="GO:0046872">
    <property type="term" value="F:metal ion binding"/>
    <property type="evidence" value="ECO:0007669"/>
    <property type="project" value="UniProtKB-KW"/>
</dbReference>
<name>A0A329RIW3_9STRA</name>
<dbReference type="STRING" id="29920.A0A329RIW3"/>
<dbReference type="AlphaFoldDB" id="A0A329RIW3"/>
<comment type="caution">
    <text evidence="4">The sequence shown here is derived from an EMBL/GenBank/DDBJ whole genome shotgun (WGS) entry which is preliminary data.</text>
</comment>
<accession>A0A329RIW3</accession>
<dbReference type="Proteomes" id="UP000251314">
    <property type="component" value="Unassembled WGS sequence"/>
</dbReference>
<dbReference type="InterPro" id="IPR027806">
    <property type="entry name" value="HARBI1_dom"/>
</dbReference>
<evidence type="ECO:0000256" key="2">
    <source>
        <dbReference type="ARBA" id="ARBA00022723"/>
    </source>
</evidence>
<dbReference type="VEuPathDB" id="FungiDB:PC110_g19035"/>
<evidence type="ECO:0000256" key="1">
    <source>
        <dbReference type="ARBA" id="ARBA00001968"/>
    </source>
</evidence>
<evidence type="ECO:0000313" key="5">
    <source>
        <dbReference type="Proteomes" id="UP000251314"/>
    </source>
</evidence>
<feature type="domain" description="DDE Tnp4" evidence="3">
    <location>
        <begin position="155"/>
        <end position="242"/>
    </location>
</feature>
<dbReference type="OrthoDB" id="88521at2759"/>
<dbReference type="EMBL" id="MJFZ01000870">
    <property type="protein sequence ID" value="RAW24537.1"/>
    <property type="molecule type" value="Genomic_DNA"/>
</dbReference>
<keyword evidence="2" id="KW-0479">Metal-binding</keyword>
<organism evidence="4 5">
    <name type="scientific">Phytophthora cactorum</name>
    <dbReference type="NCBI Taxonomy" id="29920"/>
    <lineage>
        <taxon>Eukaryota</taxon>
        <taxon>Sar</taxon>
        <taxon>Stramenopiles</taxon>
        <taxon>Oomycota</taxon>
        <taxon>Peronosporomycetes</taxon>
        <taxon>Peronosporales</taxon>
        <taxon>Peronosporaceae</taxon>
        <taxon>Phytophthora</taxon>
    </lineage>
</organism>
<reference evidence="4 5" key="1">
    <citation type="submission" date="2018-01" db="EMBL/GenBank/DDBJ databases">
        <title>Draft genome of the strawberry crown rot pathogen Phytophthora cactorum.</title>
        <authorList>
            <person name="Armitage A.D."/>
            <person name="Lysoe E."/>
            <person name="Nellist C.F."/>
            <person name="Harrison R.J."/>
            <person name="Brurberg M.B."/>
        </authorList>
    </citation>
    <scope>NUCLEOTIDE SEQUENCE [LARGE SCALE GENOMIC DNA]</scope>
    <source>
        <strain evidence="4 5">10300</strain>
    </source>
</reference>
<evidence type="ECO:0000259" key="3">
    <source>
        <dbReference type="Pfam" id="PF13359"/>
    </source>
</evidence>
<protein>
    <recommendedName>
        <fullName evidence="3">DDE Tnp4 domain-containing protein</fullName>
    </recommendedName>
</protein>
<gene>
    <name evidence="4" type="ORF">PC110_g19035</name>
</gene>
<comment type="cofactor">
    <cofactor evidence="1">
        <name>a divalent metal cation</name>
        <dbReference type="ChEBI" id="CHEBI:60240"/>
    </cofactor>
</comment>
<evidence type="ECO:0000313" key="4">
    <source>
        <dbReference type="EMBL" id="RAW24537.1"/>
    </source>
</evidence>